<keyword evidence="3" id="KW-0378">Hydrolase</keyword>
<dbReference type="Gene3D" id="3.40.50.450">
    <property type="match status" value="1"/>
</dbReference>
<dbReference type="Proteomes" id="UP000598271">
    <property type="component" value="Unassembled WGS sequence"/>
</dbReference>
<dbReference type="PANTHER" id="PTHR31223">
    <property type="entry name" value="LOG FAMILY PROTEIN YJL055W"/>
    <property type="match status" value="1"/>
</dbReference>
<dbReference type="GO" id="GO:0005829">
    <property type="term" value="C:cytosol"/>
    <property type="evidence" value="ECO:0007669"/>
    <property type="project" value="TreeGrafter"/>
</dbReference>
<dbReference type="InterPro" id="IPR031100">
    <property type="entry name" value="LOG_fam"/>
</dbReference>
<evidence type="ECO:0000256" key="3">
    <source>
        <dbReference type="RuleBase" id="RU363015"/>
    </source>
</evidence>
<accession>A0A8J3D0F9</accession>
<dbReference type="EC" id="3.2.2.n1" evidence="3"/>
<keyword evidence="5" id="KW-1185">Reference proteome</keyword>
<keyword evidence="3" id="KW-0203">Cytokinin biosynthesis</keyword>
<proteinExistence type="inferred from homology"/>
<comment type="caution">
    <text evidence="4">The sequence shown here is derived from an EMBL/GenBank/DDBJ whole genome shotgun (WGS) entry which is preliminary data.</text>
</comment>
<dbReference type="EMBL" id="BMXF01000001">
    <property type="protein sequence ID" value="GHB57368.1"/>
    <property type="molecule type" value="Genomic_DNA"/>
</dbReference>
<evidence type="ECO:0000313" key="5">
    <source>
        <dbReference type="Proteomes" id="UP000598271"/>
    </source>
</evidence>
<organism evidence="4 5">
    <name type="scientific">Persicitalea jodogahamensis</name>
    <dbReference type="NCBI Taxonomy" id="402147"/>
    <lineage>
        <taxon>Bacteria</taxon>
        <taxon>Pseudomonadati</taxon>
        <taxon>Bacteroidota</taxon>
        <taxon>Cytophagia</taxon>
        <taxon>Cytophagales</taxon>
        <taxon>Spirosomataceae</taxon>
        <taxon>Persicitalea</taxon>
    </lineage>
</organism>
<dbReference type="AlphaFoldDB" id="A0A8J3D0F9"/>
<comment type="catalytic activity">
    <reaction evidence="1">
        <text>AMP + H2O = D-ribose 5-phosphate + adenine</text>
        <dbReference type="Rhea" id="RHEA:20129"/>
        <dbReference type="ChEBI" id="CHEBI:15377"/>
        <dbReference type="ChEBI" id="CHEBI:16708"/>
        <dbReference type="ChEBI" id="CHEBI:78346"/>
        <dbReference type="ChEBI" id="CHEBI:456215"/>
        <dbReference type="EC" id="3.2.2.4"/>
    </reaction>
</comment>
<evidence type="ECO:0000313" key="4">
    <source>
        <dbReference type="EMBL" id="GHB57368.1"/>
    </source>
</evidence>
<dbReference type="PANTHER" id="PTHR31223:SF70">
    <property type="entry name" value="LOG FAMILY PROTEIN YJL055W"/>
    <property type="match status" value="1"/>
</dbReference>
<dbReference type="NCBIfam" id="TIGR00730">
    <property type="entry name" value="Rossman fold protein, TIGR00730 family"/>
    <property type="match status" value="1"/>
</dbReference>
<dbReference type="Pfam" id="PF03641">
    <property type="entry name" value="Lysine_decarbox"/>
    <property type="match status" value="1"/>
</dbReference>
<reference evidence="4 5" key="1">
    <citation type="journal article" date="2014" name="Int. J. Syst. Evol. Microbiol.">
        <title>Complete genome sequence of Corynebacterium casei LMG S-19264T (=DSM 44701T), isolated from a smear-ripened cheese.</title>
        <authorList>
            <consortium name="US DOE Joint Genome Institute (JGI-PGF)"/>
            <person name="Walter F."/>
            <person name="Albersmeier A."/>
            <person name="Kalinowski J."/>
            <person name="Ruckert C."/>
        </authorList>
    </citation>
    <scope>NUCLEOTIDE SEQUENCE [LARGE SCALE GENOMIC DNA]</scope>
    <source>
        <strain evidence="4 5">KCTC 12866</strain>
    </source>
</reference>
<sequence>MRKFGAIIKHHPMKSIVVYCGSNPGKNPLYAQTAYALGQHLALNSINVVYGGGNLGLMGRVADGALEEGGTVTGIIPNFLAKLEVSHKTLTELEFVDTMHERKARMVSLSDGVIVLPGGYGTMDELFEILAWSQLRLFHGPVGVLNTNGFYDHLIAHTDMMVEEGFLRPENRELMLVAETVEELLEKMSEFFQNKAENKELDQTLYVEK</sequence>
<gene>
    <name evidence="4" type="ORF">GCM10007390_08490</name>
</gene>
<dbReference type="GO" id="GO:0009691">
    <property type="term" value="P:cytokinin biosynthetic process"/>
    <property type="evidence" value="ECO:0007669"/>
    <property type="project" value="UniProtKB-UniRule"/>
</dbReference>
<name>A0A8J3D0F9_9BACT</name>
<dbReference type="SUPFAM" id="SSF102405">
    <property type="entry name" value="MCP/YpsA-like"/>
    <property type="match status" value="1"/>
</dbReference>
<dbReference type="GO" id="GO:0008714">
    <property type="term" value="F:AMP nucleosidase activity"/>
    <property type="evidence" value="ECO:0007669"/>
    <property type="project" value="UniProtKB-EC"/>
</dbReference>
<evidence type="ECO:0000256" key="2">
    <source>
        <dbReference type="ARBA" id="ARBA00006763"/>
    </source>
</evidence>
<protein>
    <recommendedName>
        <fullName evidence="3">Cytokinin riboside 5'-monophosphate phosphoribohydrolase</fullName>
        <ecNumber evidence="3">3.2.2.n1</ecNumber>
    </recommendedName>
</protein>
<dbReference type="InterPro" id="IPR005269">
    <property type="entry name" value="LOG"/>
</dbReference>
<comment type="similarity">
    <text evidence="2 3">Belongs to the LOG family.</text>
</comment>
<evidence type="ECO:0000256" key="1">
    <source>
        <dbReference type="ARBA" id="ARBA00000274"/>
    </source>
</evidence>